<keyword evidence="5" id="KW-0472">Membrane</keyword>
<dbReference type="GO" id="GO:0016020">
    <property type="term" value="C:membrane"/>
    <property type="evidence" value="ECO:0007669"/>
    <property type="project" value="TreeGrafter"/>
</dbReference>
<feature type="transmembrane region" description="Helical" evidence="5">
    <location>
        <begin position="467"/>
        <end position="486"/>
    </location>
</feature>
<dbReference type="PANTHER" id="PTHR13140">
    <property type="entry name" value="MYOSIN"/>
    <property type="match status" value="1"/>
</dbReference>
<dbReference type="PROSITE" id="PS51456">
    <property type="entry name" value="MYOSIN_MOTOR"/>
    <property type="match status" value="1"/>
</dbReference>
<protein>
    <recommendedName>
        <fullName evidence="6">Myosin motor domain-containing protein</fullName>
    </recommendedName>
</protein>
<evidence type="ECO:0000313" key="7">
    <source>
        <dbReference type="EMBL" id="KIM51832.1"/>
    </source>
</evidence>
<evidence type="ECO:0000256" key="5">
    <source>
        <dbReference type="SAM" id="Phobius"/>
    </source>
</evidence>
<dbReference type="Proteomes" id="UP000053989">
    <property type="component" value="Unassembled WGS sequence"/>
</dbReference>
<keyword evidence="4" id="KW-0505">Motor protein</keyword>
<dbReference type="SUPFAM" id="SSF55856">
    <property type="entry name" value="Cytochrome b5-like heme/steroid binding domain"/>
    <property type="match status" value="1"/>
</dbReference>
<dbReference type="SUPFAM" id="SSF52540">
    <property type="entry name" value="P-loop containing nucleoside triphosphate hydrolases"/>
    <property type="match status" value="1"/>
</dbReference>
<dbReference type="InterPro" id="IPR036400">
    <property type="entry name" value="Cyt_B5-like_heme/steroid_sf"/>
</dbReference>
<dbReference type="Gene3D" id="1.20.58.530">
    <property type="match status" value="2"/>
</dbReference>
<dbReference type="GO" id="GO:0000146">
    <property type="term" value="F:microfilament motor activity"/>
    <property type="evidence" value="ECO:0007669"/>
    <property type="project" value="TreeGrafter"/>
</dbReference>
<organism evidence="7 8">
    <name type="scientific">Scleroderma citrinum Foug A</name>
    <dbReference type="NCBI Taxonomy" id="1036808"/>
    <lineage>
        <taxon>Eukaryota</taxon>
        <taxon>Fungi</taxon>
        <taxon>Dikarya</taxon>
        <taxon>Basidiomycota</taxon>
        <taxon>Agaricomycotina</taxon>
        <taxon>Agaricomycetes</taxon>
        <taxon>Agaricomycetidae</taxon>
        <taxon>Boletales</taxon>
        <taxon>Sclerodermatineae</taxon>
        <taxon>Sclerodermataceae</taxon>
        <taxon>Scleroderma</taxon>
    </lineage>
</organism>
<dbReference type="SMART" id="SM00242">
    <property type="entry name" value="MYSc"/>
    <property type="match status" value="1"/>
</dbReference>
<feature type="domain" description="Myosin motor" evidence="6">
    <location>
        <begin position="1"/>
        <end position="138"/>
    </location>
</feature>
<reference evidence="7 8" key="1">
    <citation type="submission" date="2014-04" db="EMBL/GenBank/DDBJ databases">
        <authorList>
            <consortium name="DOE Joint Genome Institute"/>
            <person name="Kuo A."/>
            <person name="Kohler A."/>
            <person name="Nagy L.G."/>
            <person name="Floudas D."/>
            <person name="Copeland A."/>
            <person name="Barry K.W."/>
            <person name="Cichocki N."/>
            <person name="Veneault-Fourrey C."/>
            <person name="LaButti K."/>
            <person name="Lindquist E.A."/>
            <person name="Lipzen A."/>
            <person name="Lundell T."/>
            <person name="Morin E."/>
            <person name="Murat C."/>
            <person name="Sun H."/>
            <person name="Tunlid A."/>
            <person name="Henrissat B."/>
            <person name="Grigoriev I.V."/>
            <person name="Hibbett D.S."/>
            <person name="Martin F."/>
            <person name="Nordberg H.P."/>
            <person name="Cantor M.N."/>
            <person name="Hua S.X."/>
        </authorList>
    </citation>
    <scope>NUCLEOTIDE SEQUENCE [LARGE SCALE GENOMIC DNA]</scope>
    <source>
        <strain evidence="7 8">Foug A</strain>
    </source>
</reference>
<evidence type="ECO:0000259" key="6">
    <source>
        <dbReference type="PROSITE" id="PS51456"/>
    </source>
</evidence>
<keyword evidence="4" id="KW-0518">Myosin</keyword>
<keyword evidence="3 4" id="KW-0009">Actin-binding</keyword>
<dbReference type="STRING" id="1036808.A0A0C2ZG22"/>
<evidence type="ECO:0000256" key="4">
    <source>
        <dbReference type="PROSITE-ProRule" id="PRU00782"/>
    </source>
</evidence>
<dbReference type="InParanoid" id="A0A0C2ZG22"/>
<dbReference type="HOGENOM" id="CLU_429037_0_0_1"/>
<evidence type="ECO:0000256" key="2">
    <source>
        <dbReference type="ARBA" id="ARBA00022840"/>
    </source>
</evidence>
<keyword evidence="2" id="KW-0067">ATP-binding</keyword>
<dbReference type="Gene3D" id="1.20.120.720">
    <property type="entry name" value="Myosin VI head, motor domain, U50 subdomain"/>
    <property type="match status" value="1"/>
</dbReference>
<evidence type="ECO:0000256" key="1">
    <source>
        <dbReference type="ARBA" id="ARBA00022741"/>
    </source>
</evidence>
<evidence type="ECO:0000256" key="3">
    <source>
        <dbReference type="ARBA" id="ARBA00023203"/>
    </source>
</evidence>
<dbReference type="OrthoDB" id="2673207at2759"/>
<keyword evidence="1" id="KW-0547">Nucleotide-binding</keyword>
<dbReference type="InterPro" id="IPR027417">
    <property type="entry name" value="P-loop_NTPase"/>
</dbReference>
<dbReference type="GO" id="GO:0016459">
    <property type="term" value="C:myosin complex"/>
    <property type="evidence" value="ECO:0007669"/>
    <property type="project" value="UniProtKB-KW"/>
</dbReference>
<evidence type="ECO:0000313" key="8">
    <source>
        <dbReference type="Proteomes" id="UP000053989"/>
    </source>
</evidence>
<dbReference type="GO" id="GO:0005524">
    <property type="term" value="F:ATP binding"/>
    <property type="evidence" value="ECO:0007669"/>
    <property type="project" value="UniProtKB-KW"/>
</dbReference>
<name>A0A0C2ZG22_9AGAM</name>
<feature type="transmembrane region" description="Helical" evidence="5">
    <location>
        <begin position="428"/>
        <end position="447"/>
    </location>
</feature>
<comment type="similarity">
    <text evidence="4">Belongs to the TRAFAC class myosin-kinesin ATPase superfamily. Myosin family.</text>
</comment>
<proteinExistence type="inferred from homology"/>
<dbReference type="Pfam" id="PF00063">
    <property type="entry name" value="Myosin_head"/>
    <property type="match status" value="1"/>
</dbReference>
<dbReference type="GO" id="GO:0051015">
    <property type="term" value="F:actin filament binding"/>
    <property type="evidence" value="ECO:0007669"/>
    <property type="project" value="TreeGrafter"/>
</dbReference>
<reference evidence="8" key="2">
    <citation type="submission" date="2015-01" db="EMBL/GenBank/DDBJ databases">
        <title>Evolutionary Origins and Diversification of the Mycorrhizal Mutualists.</title>
        <authorList>
            <consortium name="DOE Joint Genome Institute"/>
            <consortium name="Mycorrhizal Genomics Consortium"/>
            <person name="Kohler A."/>
            <person name="Kuo A."/>
            <person name="Nagy L.G."/>
            <person name="Floudas D."/>
            <person name="Copeland A."/>
            <person name="Barry K.W."/>
            <person name="Cichocki N."/>
            <person name="Veneault-Fourrey C."/>
            <person name="LaButti K."/>
            <person name="Lindquist E.A."/>
            <person name="Lipzen A."/>
            <person name="Lundell T."/>
            <person name="Morin E."/>
            <person name="Murat C."/>
            <person name="Riley R."/>
            <person name="Ohm R."/>
            <person name="Sun H."/>
            <person name="Tunlid A."/>
            <person name="Henrissat B."/>
            <person name="Grigoriev I.V."/>
            <person name="Hibbett D.S."/>
            <person name="Martin F."/>
        </authorList>
    </citation>
    <scope>NUCLEOTIDE SEQUENCE [LARGE SCALE GENOMIC DNA]</scope>
    <source>
        <strain evidence="8">Foug A</strain>
    </source>
</reference>
<comment type="caution">
    <text evidence="4">Lacks conserved residue(s) required for the propagation of feature annotation.</text>
</comment>
<dbReference type="InterPro" id="IPR001609">
    <property type="entry name" value="Myosin_head_motor_dom-like"/>
</dbReference>
<keyword evidence="5" id="KW-1133">Transmembrane helix</keyword>
<dbReference type="PANTHER" id="PTHR13140:SF550">
    <property type="entry name" value="MYOSIN-IIIB ISOFORM X1"/>
    <property type="match status" value="1"/>
</dbReference>
<dbReference type="GO" id="GO:0005737">
    <property type="term" value="C:cytoplasm"/>
    <property type="evidence" value="ECO:0007669"/>
    <property type="project" value="TreeGrafter"/>
</dbReference>
<dbReference type="AlphaFoldDB" id="A0A0C2ZG22"/>
<dbReference type="EMBL" id="KN822237">
    <property type="protein sequence ID" value="KIM51832.1"/>
    <property type="molecule type" value="Genomic_DNA"/>
</dbReference>
<sequence length="638" mass="70990">MYTAGMRNTDTLALVADFLSVQPSALENALSYRTKMVKKELCTIFLNPDGASDNRDDLAKTLYSLLFAWLNKHINQCLCRDDFDTFIRLFDLPGPQNMTGRPNSLDQFCINFVNKCLHHFIQHCLFEAHVDKYKSEGIASLVPPIPYFKAFGKRGNHSSFKLGAMDQSRFATFTVNHFNGPVTYLLGGFLERNLNVLNPDFVALLRGTSTASTTTSPSAAGAGLGTGTDTIEGAGSINPFVKGLVLGMAIATQAHPKSEDTIVVAQQPVKPMHAPSTRHKGTVFMSQAAFHALEDCLCTADVNEQKHNHLHEAKVEAGLDLEVKILGLGTLTVQAPLVSQGSSFHHEYKDEVNEDKSMWSNNFNYRSCLTSDRDNSNSNYGTESYAPSRNMFQAADKEGHVPKEMLPGENLEGKTTEVVRETSARRRWVLLCWLLTWWIPSPFLKWFGCMKRQDVHQAWCEKLALNLIIWFICACVVFMITVLGLVTCPTQHVFNTSELTSHSYQNDPNNVYMSIQGEVFDLSGVDLFTYNSGQDLMKKINSGLGLDSDMLQHQKTCLCNLFLVGAVDNINPFVVKEMGFLEPNLDELNLDFVALLRGTSSIASTTTSLSAAEAVLGMGTKDSKRWWALACTQHIYYF</sequence>
<gene>
    <name evidence="7" type="ORF">SCLCIDRAFT_33132</name>
</gene>
<keyword evidence="8" id="KW-1185">Reference proteome</keyword>
<dbReference type="GO" id="GO:0007015">
    <property type="term" value="P:actin filament organization"/>
    <property type="evidence" value="ECO:0007669"/>
    <property type="project" value="TreeGrafter"/>
</dbReference>
<keyword evidence="5" id="KW-0812">Transmembrane</keyword>
<accession>A0A0C2ZG22</accession>